<reference evidence="3" key="1">
    <citation type="submission" date="2020-04" db="EMBL/GenBank/DDBJ databases">
        <title>Deep metagenomics examines the oral microbiome during advanced dental caries in children, revealing novel taxa and co-occurrences with host molecules.</title>
        <authorList>
            <person name="Baker J.L."/>
            <person name="Morton J.T."/>
            <person name="Dinis M."/>
            <person name="Alvarez R."/>
            <person name="Tran N.C."/>
            <person name="Knight R."/>
            <person name="Edlund A."/>
        </authorList>
    </citation>
    <scope>NUCLEOTIDE SEQUENCE</scope>
    <source>
        <strain evidence="3">JCVI_44_bin.2</strain>
    </source>
</reference>
<proteinExistence type="predicted"/>
<accession>A0A930LCK0</accession>
<sequence>MTTAVTKKKTNPIVRLLFGGRIHEPGRPKKVGRWDLMNRIAWYHLWADVFTTNSQMRDSRTFPERDYNLYTNNRAVFSGKDNLVVFLSFDGYGTTLPMQFRAEMRKRLHPTMRMFFMDYSIPTTIDWEDPKLKALLRNYKNTAEENKGLDNNAFEYQKNRTDLARDQWREESIVYLSNATSADRQLEFFEYRCHAIVMGIRGEDFDESLEKIEQFCTRNGITVNRVVQHLADFTAAFSPFSMDHSRKSFGRVGKNVFSDEIIARFTGYDQGRIGTHGSYIARDVNSGYPVLYKFRENDVDAENFVVIAETGGGKSFFVKNLLNELMKYSRVRLTINDVEGDEYTPLVSFYANHDSCLILNMAEGQGSYFDPVEIMSSGDLAIDAENGTYGLGVNYTLSYLSALMGSHLHTYQWAESILKNAISVVYRDAGVLGDDARTWKNSKGLTLYSVYQVIKDGHEALRRGAAMGDYRASDEDYVKSLTFVRAQLAEYFEPDGSRASVFSNRVSTEDVANARVVLCSFGMKSKATVMVDEVQLQLSQLSAASIHHVRSLTCKREGKFNVTVWEELQRWAEFPSAAGILGTAITGGRKMGDINLIISNQPSMFMDAGSKLKIFENVQSVAIGAIRDANVRNEIADKLSISYLKDELTMLATATSKTSEDGPESPYKRAFVIKLSTGEVTLGKVVLPDGIAQSELFKTGSVEAVEDTTIEEASSAATAFQDPDDIQRQIDNLLQQGPPLRRRSRRAQQATVEPPAEVAPDSDGWDFSGLIN</sequence>
<name>A0A930LCK0_9MICC</name>
<feature type="domain" description="Helicase HerA central" evidence="2">
    <location>
        <begin position="304"/>
        <end position="347"/>
    </location>
</feature>
<gene>
    <name evidence="3" type="ORF">HXO64_09375</name>
</gene>
<dbReference type="AlphaFoldDB" id="A0A930LCK0"/>
<dbReference type="InterPro" id="IPR002789">
    <property type="entry name" value="HerA_central"/>
</dbReference>
<organism evidence="3 4">
    <name type="scientific">Rothia mucilaginosa</name>
    <dbReference type="NCBI Taxonomy" id="43675"/>
    <lineage>
        <taxon>Bacteria</taxon>
        <taxon>Bacillati</taxon>
        <taxon>Actinomycetota</taxon>
        <taxon>Actinomycetes</taxon>
        <taxon>Micrococcales</taxon>
        <taxon>Micrococcaceae</taxon>
        <taxon>Rothia</taxon>
    </lineage>
</organism>
<evidence type="ECO:0000313" key="3">
    <source>
        <dbReference type="EMBL" id="MBF1664728.1"/>
    </source>
</evidence>
<feature type="region of interest" description="Disordered" evidence="1">
    <location>
        <begin position="735"/>
        <end position="772"/>
    </location>
</feature>
<protein>
    <submittedName>
        <fullName evidence="3">DUF87 domain-containing protein</fullName>
    </submittedName>
</protein>
<dbReference type="EMBL" id="JABZXR010000081">
    <property type="protein sequence ID" value="MBF1664728.1"/>
    <property type="molecule type" value="Genomic_DNA"/>
</dbReference>
<dbReference type="Proteomes" id="UP000756427">
    <property type="component" value="Unassembled WGS sequence"/>
</dbReference>
<evidence type="ECO:0000259" key="2">
    <source>
        <dbReference type="Pfam" id="PF01935"/>
    </source>
</evidence>
<dbReference type="RefSeq" id="WP_303976599.1">
    <property type="nucleotide sequence ID" value="NZ_JABZXR010000081.1"/>
</dbReference>
<evidence type="ECO:0000313" key="4">
    <source>
        <dbReference type="Proteomes" id="UP000756427"/>
    </source>
</evidence>
<evidence type="ECO:0000256" key="1">
    <source>
        <dbReference type="SAM" id="MobiDB-lite"/>
    </source>
</evidence>
<comment type="caution">
    <text evidence="3">The sequence shown here is derived from an EMBL/GenBank/DDBJ whole genome shotgun (WGS) entry which is preliminary data.</text>
</comment>
<dbReference type="Gene3D" id="1.10.8.730">
    <property type="match status" value="1"/>
</dbReference>
<dbReference type="InterPro" id="IPR027417">
    <property type="entry name" value="P-loop_NTPase"/>
</dbReference>
<dbReference type="Gene3D" id="3.40.50.300">
    <property type="entry name" value="P-loop containing nucleotide triphosphate hydrolases"/>
    <property type="match status" value="1"/>
</dbReference>
<dbReference type="Pfam" id="PF01935">
    <property type="entry name" value="DUF87"/>
    <property type="match status" value="1"/>
</dbReference>
<dbReference type="SUPFAM" id="SSF52540">
    <property type="entry name" value="P-loop containing nucleoside triphosphate hydrolases"/>
    <property type="match status" value="1"/>
</dbReference>